<evidence type="ECO:0000313" key="1">
    <source>
        <dbReference type="EMBL" id="ETO03165.1"/>
    </source>
</evidence>
<accession>X6LQZ5</accession>
<protein>
    <submittedName>
        <fullName evidence="1">Uncharacterized protein</fullName>
    </submittedName>
</protein>
<name>X6LQZ5_RETFI</name>
<comment type="caution">
    <text evidence="1">The sequence shown here is derived from an EMBL/GenBank/DDBJ whole genome shotgun (WGS) entry which is preliminary data.</text>
</comment>
<dbReference type="EMBL" id="ASPP01034004">
    <property type="protein sequence ID" value="ETO03165.1"/>
    <property type="molecule type" value="Genomic_DNA"/>
</dbReference>
<reference evidence="1 2" key="1">
    <citation type="journal article" date="2013" name="Curr. Biol.">
        <title>The Genome of the Foraminiferan Reticulomyxa filosa.</title>
        <authorList>
            <person name="Glockner G."/>
            <person name="Hulsmann N."/>
            <person name="Schleicher M."/>
            <person name="Noegel A.A."/>
            <person name="Eichinger L."/>
            <person name="Gallinger C."/>
            <person name="Pawlowski J."/>
            <person name="Sierra R."/>
            <person name="Euteneuer U."/>
            <person name="Pillet L."/>
            <person name="Moustafa A."/>
            <person name="Platzer M."/>
            <person name="Groth M."/>
            <person name="Szafranski K."/>
            <person name="Schliwa M."/>
        </authorList>
    </citation>
    <scope>NUCLEOTIDE SEQUENCE [LARGE SCALE GENOMIC DNA]</scope>
</reference>
<gene>
    <name evidence="1" type="ORF">RFI_34245</name>
</gene>
<keyword evidence="2" id="KW-1185">Reference proteome</keyword>
<evidence type="ECO:0000313" key="2">
    <source>
        <dbReference type="Proteomes" id="UP000023152"/>
    </source>
</evidence>
<organism evidence="1 2">
    <name type="scientific">Reticulomyxa filosa</name>
    <dbReference type="NCBI Taxonomy" id="46433"/>
    <lineage>
        <taxon>Eukaryota</taxon>
        <taxon>Sar</taxon>
        <taxon>Rhizaria</taxon>
        <taxon>Retaria</taxon>
        <taxon>Foraminifera</taxon>
        <taxon>Monothalamids</taxon>
        <taxon>Reticulomyxidae</taxon>
        <taxon>Reticulomyxa</taxon>
    </lineage>
</organism>
<dbReference type="AlphaFoldDB" id="X6LQZ5"/>
<sequence>MIESKEFITIRIAKTDPDALSVVIILELLNVYKGGRHDGKVNVVEVLTVTMTESTQEAKNIGDRVELDCDRTCVVKWIVLAAFSRSEKCEPNPIIDESMTAIEEISQVHNNNKKKDYTYLVLSYLCVFQYSVPKNSEYLLVDVT</sequence>
<dbReference type="Proteomes" id="UP000023152">
    <property type="component" value="Unassembled WGS sequence"/>
</dbReference>
<proteinExistence type="predicted"/>